<keyword evidence="2" id="KW-0732">Signal</keyword>
<dbReference type="Gramene" id="Kaladp0009s0079.1.v1.1">
    <property type="protein sequence ID" value="Kaladp0009s0079.1.v1.1"/>
    <property type="gene ID" value="Kaladp0009s0079.v1.1"/>
</dbReference>
<dbReference type="Pfam" id="PF13848">
    <property type="entry name" value="Thioredoxin_6"/>
    <property type="match status" value="1"/>
</dbReference>
<dbReference type="InterPro" id="IPR036249">
    <property type="entry name" value="Thioredoxin-like_sf"/>
</dbReference>
<evidence type="ECO:0000256" key="2">
    <source>
        <dbReference type="SAM" id="SignalP"/>
    </source>
</evidence>
<dbReference type="CDD" id="cd02982">
    <property type="entry name" value="PDI_b'_family"/>
    <property type="match status" value="1"/>
</dbReference>
<protein>
    <recommendedName>
        <fullName evidence="3">Thioredoxin domain-containing protein</fullName>
    </recommendedName>
</protein>
<dbReference type="CDD" id="cd02981">
    <property type="entry name" value="PDI_b_family"/>
    <property type="match status" value="1"/>
</dbReference>
<dbReference type="FunFam" id="3.40.30.10:FF:000204">
    <property type="entry name" value="Protein disulfide isomerase-like 1-6"/>
    <property type="match status" value="1"/>
</dbReference>
<evidence type="ECO:0000313" key="4">
    <source>
        <dbReference type="EnsemblPlants" id="Kaladp0009s0079.1.v1.1"/>
    </source>
</evidence>
<dbReference type="Gene3D" id="3.40.30.10">
    <property type="entry name" value="Glutaredoxin"/>
    <property type="match status" value="4"/>
</dbReference>
<dbReference type="GO" id="GO:0034976">
    <property type="term" value="P:response to endoplasmic reticulum stress"/>
    <property type="evidence" value="ECO:0007669"/>
    <property type="project" value="TreeGrafter"/>
</dbReference>
<feature type="domain" description="Thioredoxin" evidence="3">
    <location>
        <begin position="399"/>
        <end position="526"/>
    </location>
</feature>
<dbReference type="OMA" id="FTPWCIN"/>
<reference evidence="4" key="1">
    <citation type="submission" date="2021-01" db="UniProtKB">
        <authorList>
            <consortium name="EnsemblPlants"/>
        </authorList>
    </citation>
    <scope>IDENTIFICATION</scope>
</reference>
<evidence type="ECO:0000259" key="3">
    <source>
        <dbReference type="PROSITE" id="PS51352"/>
    </source>
</evidence>
<sequence length="536" mass="60158">MTTLRRLTFRFVIFNLTILFLLLISPLASRAIDVDSDSEEDGLEFIDQLIAVDEDQEHDDGGVQQTKSPEAEVWSKAQRVVIELNADTANRIIDLNEFVLVLGYAPWCDRSAETMPQFAEAAMALKGLGSSVVMAKIDAERYPKAASFLGIKGFPTLLLFVNATSNAYTGGYAWQEMVIWVRKKTGFPVIRINSLSHADSFVKRFSTFAIGLFENFEGPVYREFLDAATLNNEIQFAEVSDVEIANVLYPEFKRDGPFMGLVKSEPERFTSYLGTFKTDSILEFLDHHKLPLVNILTEANSARVYSSSIKLQVFVFAEVEEFEKLLKPLQDIARKFLSKIMFVLVDIGQDNLAKPLLTLFGLEELDDVTVVAFNEGFSSKYLLEGQPATSRIEEFCSKLYDGTLQPYFKSQAIPVNEGNILIVVGKTFDELVLNNAKNLVLEVHTPWCIDCDSTSKQVEKLAKHFKGLNSLVFARIDASANEHPKLKVDHFPTLLFYPAADKINPIHLSTRSGLKELAASINKYVKAQSKARKDEL</sequence>
<proteinExistence type="inferred from homology"/>
<dbReference type="FunFam" id="3.40.30.10:FF:000201">
    <property type="entry name" value="Protein disulfide isomerase-like 1-5"/>
    <property type="match status" value="1"/>
</dbReference>
<dbReference type="PROSITE" id="PS51352">
    <property type="entry name" value="THIOREDOXIN_2"/>
    <property type="match status" value="1"/>
</dbReference>
<evidence type="ECO:0000256" key="1">
    <source>
        <dbReference type="ARBA" id="ARBA00006347"/>
    </source>
</evidence>
<dbReference type="EnsemblPlants" id="Kaladp0009s0079.1.v1.1">
    <property type="protein sequence ID" value="Kaladp0009s0079.1.v1.1"/>
    <property type="gene ID" value="Kaladp0009s0079.v1.1"/>
</dbReference>
<feature type="signal peptide" evidence="2">
    <location>
        <begin position="1"/>
        <end position="31"/>
    </location>
</feature>
<dbReference type="InterPro" id="IPR013766">
    <property type="entry name" value="Thioredoxin_domain"/>
</dbReference>
<organism evidence="4 5">
    <name type="scientific">Kalanchoe fedtschenkoi</name>
    <name type="common">Lavender scallops</name>
    <name type="synonym">South American air plant</name>
    <dbReference type="NCBI Taxonomy" id="63787"/>
    <lineage>
        <taxon>Eukaryota</taxon>
        <taxon>Viridiplantae</taxon>
        <taxon>Streptophyta</taxon>
        <taxon>Embryophyta</taxon>
        <taxon>Tracheophyta</taxon>
        <taxon>Spermatophyta</taxon>
        <taxon>Magnoliopsida</taxon>
        <taxon>eudicotyledons</taxon>
        <taxon>Gunneridae</taxon>
        <taxon>Pentapetalae</taxon>
        <taxon>Saxifragales</taxon>
        <taxon>Crassulaceae</taxon>
        <taxon>Kalanchoe</taxon>
    </lineage>
</organism>
<dbReference type="SUPFAM" id="SSF52833">
    <property type="entry name" value="Thioredoxin-like"/>
    <property type="match status" value="4"/>
</dbReference>
<feature type="chain" id="PRO_5029482512" description="Thioredoxin domain-containing protein" evidence="2">
    <location>
        <begin position="32"/>
        <end position="536"/>
    </location>
</feature>
<name>A0A7N0REQ1_KALFE</name>
<dbReference type="Proteomes" id="UP000594263">
    <property type="component" value="Unplaced"/>
</dbReference>
<comment type="similarity">
    <text evidence="1">Belongs to the protein disulfide isomerase family.</text>
</comment>
<dbReference type="CDD" id="cd02961">
    <property type="entry name" value="PDI_a_family"/>
    <property type="match status" value="1"/>
</dbReference>
<keyword evidence="5" id="KW-1185">Reference proteome</keyword>
<dbReference type="Pfam" id="PF00085">
    <property type="entry name" value="Thioredoxin"/>
    <property type="match status" value="2"/>
</dbReference>
<evidence type="ECO:0000313" key="5">
    <source>
        <dbReference type="Proteomes" id="UP000594263"/>
    </source>
</evidence>
<dbReference type="PANTHER" id="PTHR18929">
    <property type="entry name" value="PROTEIN DISULFIDE ISOMERASE"/>
    <property type="match status" value="1"/>
</dbReference>
<accession>A0A7N0REQ1</accession>
<dbReference type="GO" id="GO:0005783">
    <property type="term" value="C:endoplasmic reticulum"/>
    <property type="evidence" value="ECO:0007669"/>
    <property type="project" value="TreeGrafter"/>
</dbReference>
<dbReference type="GO" id="GO:0006457">
    <property type="term" value="P:protein folding"/>
    <property type="evidence" value="ECO:0007669"/>
    <property type="project" value="TreeGrafter"/>
</dbReference>
<dbReference type="AlphaFoldDB" id="A0A7N0REQ1"/>
<dbReference type="GO" id="GO:0003756">
    <property type="term" value="F:protein disulfide isomerase activity"/>
    <property type="evidence" value="ECO:0007669"/>
    <property type="project" value="TreeGrafter"/>
</dbReference>
<dbReference type="PANTHER" id="PTHR18929:SF189">
    <property type="entry name" value="PROTEIN DISULFIDE ISOMERASE-LIKE 1-5-RELATED"/>
    <property type="match status" value="1"/>
</dbReference>